<sequence length="119" mass="13404">MSVYMAGSFHPVFGTIDTVPTVPGAIQHKRLSVNRIVDEELIRTAERAMRYDMHLAVHRSNVNGFHVIHLISWLVTAPQRLVTGNGTYESDMLILLAALNTQHPSRYEDLAHPSRQLFG</sequence>
<comment type="caution">
    <text evidence="1">The sequence shown here is derived from an EMBL/GenBank/DDBJ whole genome shotgun (WGS) entry which is preliminary data.</text>
</comment>
<accession>A0ABV8YAW8</accession>
<keyword evidence="2" id="KW-1185">Reference proteome</keyword>
<dbReference type="Proteomes" id="UP001595939">
    <property type="component" value="Unassembled WGS sequence"/>
</dbReference>
<gene>
    <name evidence="1" type="ORF">ACFO0P_15985</name>
</gene>
<organism evidence="1 2">
    <name type="scientific">Deinococcus sonorensis</name>
    <dbReference type="NCBI Taxonomy" id="309891"/>
    <lineage>
        <taxon>Bacteria</taxon>
        <taxon>Thermotogati</taxon>
        <taxon>Deinococcota</taxon>
        <taxon>Deinococci</taxon>
        <taxon>Deinococcales</taxon>
        <taxon>Deinococcaceae</taxon>
        <taxon>Deinococcus</taxon>
    </lineage>
</organism>
<protein>
    <submittedName>
        <fullName evidence="1">Uncharacterized protein</fullName>
    </submittedName>
</protein>
<name>A0ABV8YAW8_9DEIO</name>
<evidence type="ECO:0000313" key="2">
    <source>
        <dbReference type="Proteomes" id="UP001595939"/>
    </source>
</evidence>
<proteinExistence type="predicted"/>
<reference evidence="2" key="1">
    <citation type="journal article" date="2019" name="Int. J. Syst. Evol. Microbiol.">
        <title>The Global Catalogue of Microorganisms (GCM) 10K type strain sequencing project: providing services to taxonomists for standard genome sequencing and annotation.</title>
        <authorList>
            <consortium name="The Broad Institute Genomics Platform"/>
            <consortium name="The Broad Institute Genome Sequencing Center for Infectious Disease"/>
            <person name="Wu L."/>
            <person name="Ma J."/>
        </authorList>
    </citation>
    <scope>NUCLEOTIDE SEQUENCE [LARGE SCALE GENOMIC DNA]</scope>
    <source>
        <strain evidence="2">CCUG 39970</strain>
    </source>
</reference>
<evidence type="ECO:0000313" key="1">
    <source>
        <dbReference type="EMBL" id="MFC4455278.1"/>
    </source>
</evidence>
<dbReference type="EMBL" id="JBHSEG010000008">
    <property type="protein sequence ID" value="MFC4455278.1"/>
    <property type="molecule type" value="Genomic_DNA"/>
</dbReference>
<dbReference type="RefSeq" id="WP_380129991.1">
    <property type="nucleotide sequence ID" value="NZ_JBHSEG010000008.1"/>
</dbReference>